<dbReference type="Proteomes" id="UP001489004">
    <property type="component" value="Unassembled WGS sequence"/>
</dbReference>
<dbReference type="PANTHER" id="PTHR44858">
    <property type="entry name" value="TETRATRICOPEPTIDE REPEAT PROTEIN 6"/>
    <property type="match status" value="1"/>
</dbReference>
<reference evidence="3 4" key="1">
    <citation type="journal article" date="2024" name="Nat. Commun.">
        <title>Phylogenomics reveals the evolutionary origins of lichenization in chlorophyte algae.</title>
        <authorList>
            <person name="Puginier C."/>
            <person name="Libourel C."/>
            <person name="Otte J."/>
            <person name="Skaloud P."/>
            <person name="Haon M."/>
            <person name="Grisel S."/>
            <person name="Petersen M."/>
            <person name="Berrin J.G."/>
            <person name="Delaux P.M."/>
            <person name="Dal Grande F."/>
            <person name="Keller J."/>
        </authorList>
    </citation>
    <scope>NUCLEOTIDE SEQUENCE [LARGE SCALE GENOMIC DNA]</scope>
    <source>
        <strain evidence="3 4">SAG 2043</strain>
    </source>
</reference>
<accession>A0AAW1R9X0</accession>
<evidence type="ECO:0000313" key="3">
    <source>
        <dbReference type="EMBL" id="KAK9830464.1"/>
    </source>
</evidence>
<sequence>MDTAIRLQPAGLAGLATRASLLRNRFYVKYQLGDVQGALADMNNAKQLLPEDNVNLSFLAVAKHWVGDLEGARADMARVKQPTDMNEVYTRSFVKRLQGDLEGALVDMEHAVQLCPDHAYFLWHRAFVKWQLGKFAGALEDLNAAVLKQPRSAWLWQELGVAQYRQATPDLPGALTALNQADQLGPNEYTTLKHRAAVKHLLGDAGADVDREAALKFARCVIVRTFLGQLPADIKGVELP</sequence>
<evidence type="ECO:0000256" key="2">
    <source>
        <dbReference type="ARBA" id="ARBA00022803"/>
    </source>
</evidence>
<evidence type="ECO:0000313" key="4">
    <source>
        <dbReference type="Proteomes" id="UP001489004"/>
    </source>
</evidence>
<dbReference type="Gene3D" id="1.25.40.10">
    <property type="entry name" value="Tetratricopeptide repeat domain"/>
    <property type="match status" value="2"/>
</dbReference>
<dbReference type="SUPFAM" id="SSF48452">
    <property type="entry name" value="TPR-like"/>
    <property type="match status" value="2"/>
</dbReference>
<protein>
    <recommendedName>
        <fullName evidence="5">Tetratricopeptide repeat protein</fullName>
    </recommendedName>
</protein>
<keyword evidence="4" id="KW-1185">Reference proteome</keyword>
<keyword evidence="2" id="KW-0802">TPR repeat</keyword>
<dbReference type="AlphaFoldDB" id="A0AAW1R9X0"/>
<gene>
    <name evidence="3" type="ORF">WJX72_011910</name>
</gene>
<comment type="caution">
    <text evidence="3">The sequence shown here is derived from an EMBL/GenBank/DDBJ whole genome shotgun (WGS) entry which is preliminary data.</text>
</comment>
<evidence type="ECO:0000256" key="1">
    <source>
        <dbReference type="ARBA" id="ARBA00022737"/>
    </source>
</evidence>
<keyword evidence="1" id="KW-0677">Repeat</keyword>
<evidence type="ECO:0008006" key="5">
    <source>
        <dbReference type="Google" id="ProtNLM"/>
    </source>
</evidence>
<dbReference type="PANTHER" id="PTHR44858:SF1">
    <property type="entry name" value="UDP-N-ACETYLGLUCOSAMINE--PEPTIDE N-ACETYLGLUCOSAMINYLTRANSFERASE SPINDLY-RELATED"/>
    <property type="match status" value="1"/>
</dbReference>
<dbReference type="InterPro" id="IPR050498">
    <property type="entry name" value="Ycf3"/>
</dbReference>
<organism evidence="3 4">
    <name type="scientific">[Myrmecia] bisecta</name>
    <dbReference type="NCBI Taxonomy" id="41462"/>
    <lineage>
        <taxon>Eukaryota</taxon>
        <taxon>Viridiplantae</taxon>
        <taxon>Chlorophyta</taxon>
        <taxon>core chlorophytes</taxon>
        <taxon>Trebouxiophyceae</taxon>
        <taxon>Trebouxiales</taxon>
        <taxon>Trebouxiaceae</taxon>
        <taxon>Myrmecia</taxon>
    </lineage>
</organism>
<proteinExistence type="predicted"/>
<dbReference type="InterPro" id="IPR011990">
    <property type="entry name" value="TPR-like_helical_dom_sf"/>
</dbReference>
<dbReference type="EMBL" id="JALJOR010000001">
    <property type="protein sequence ID" value="KAK9830464.1"/>
    <property type="molecule type" value="Genomic_DNA"/>
</dbReference>
<name>A0AAW1R9X0_9CHLO</name>